<organism evidence="4 5">
    <name type="scientific">Streptomyces cynarae</name>
    <dbReference type="NCBI Taxonomy" id="2981134"/>
    <lineage>
        <taxon>Bacteria</taxon>
        <taxon>Bacillati</taxon>
        <taxon>Actinomycetota</taxon>
        <taxon>Actinomycetes</taxon>
        <taxon>Kitasatosporales</taxon>
        <taxon>Streptomycetaceae</taxon>
        <taxon>Streptomyces</taxon>
    </lineage>
</organism>
<feature type="transmembrane region" description="Helical" evidence="2">
    <location>
        <begin position="432"/>
        <end position="454"/>
    </location>
</feature>
<gene>
    <name evidence="4" type="ORF">N8I84_20890</name>
</gene>
<protein>
    <submittedName>
        <fullName evidence="4">Uncharacterized protein</fullName>
    </submittedName>
</protein>
<keyword evidence="2" id="KW-1133">Transmembrane helix</keyword>
<keyword evidence="2" id="KW-0812">Transmembrane</keyword>
<sequence length="465" mass="47662">MWWRTEARHGARGRRLTQAHAVVALCTTAALGVTPALPARAAQAAPAADATPAPYAFASDAGTVQGATGTTDATRLDPGHTYRSTLPAAGKLYYRLDLDATTDAYVSATAVPRAGAQVSASDGLRVSVQDADGTPCSSGTTHFGPTQSPHPVAAWAARETGPGSYGCKDAGVYYAVVERRDLSGSATGAWDLELDYVSEPSLRQPDATTTTPPGAWNSATPDALLGDPVRRAGGAGFATASALGQGVWRDAIRPGQTLFYKVPVDWGRQLSATAELGSSSGGSPGDGYVGTALAMALYNPVRGHVDDATTGYSGAQTSAALTPLPPVAYANRHAAGERTSGMRFAGWYYLAVHLGAPVAQRFGNGPFGLTLRVRVSGTATSPPAYAGWSAPRDVFRVTAADREEAAVGTPGAGGGERTAAAGGYRDSRTMTAVAVGGIGTGTALVLVLAVWTAAARRRARSRWAA</sequence>
<keyword evidence="3" id="KW-0732">Signal</keyword>
<feature type="chain" id="PRO_5045700868" evidence="3">
    <location>
        <begin position="42"/>
        <end position="465"/>
    </location>
</feature>
<dbReference type="Proteomes" id="UP001061298">
    <property type="component" value="Chromosome"/>
</dbReference>
<evidence type="ECO:0000256" key="1">
    <source>
        <dbReference type="SAM" id="MobiDB-lite"/>
    </source>
</evidence>
<evidence type="ECO:0000256" key="2">
    <source>
        <dbReference type="SAM" id="Phobius"/>
    </source>
</evidence>
<evidence type="ECO:0000313" key="4">
    <source>
        <dbReference type="EMBL" id="UXY20879.1"/>
    </source>
</evidence>
<feature type="region of interest" description="Disordered" evidence="1">
    <location>
        <begin position="131"/>
        <end position="150"/>
    </location>
</feature>
<name>A0ABY6E2R0_9ACTN</name>
<evidence type="ECO:0000313" key="5">
    <source>
        <dbReference type="Proteomes" id="UP001061298"/>
    </source>
</evidence>
<keyword evidence="5" id="KW-1185">Reference proteome</keyword>
<evidence type="ECO:0000256" key="3">
    <source>
        <dbReference type="SAM" id="SignalP"/>
    </source>
</evidence>
<feature type="compositionally biased region" description="Polar residues" evidence="1">
    <location>
        <begin position="135"/>
        <end position="149"/>
    </location>
</feature>
<feature type="signal peptide" evidence="3">
    <location>
        <begin position="1"/>
        <end position="41"/>
    </location>
</feature>
<reference evidence="4" key="1">
    <citation type="submission" date="2022-10" db="EMBL/GenBank/DDBJ databases">
        <authorList>
            <person name="Mo P."/>
        </authorList>
    </citation>
    <scope>NUCLEOTIDE SEQUENCE</scope>
    <source>
        <strain evidence="4">HUAS 13-4</strain>
    </source>
</reference>
<feature type="region of interest" description="Disordered" evidence="1">
    <location>
        <begin position="201"/>
        <end position="224"/>
    </location>
</feature>
<keyword evidence="2" id="KW-0472">Membrane</keyword>
<accession>A0ABY6E2R0</accession>
<feature type="compositionally biased region" description="Polar residues" evidence="1">
    <location>
        <begin position="206"/>
        <end position="220"/>
    </location>
</feature>
<proteinExistence type="predicted"/>
<dbReference type="RefSeq" id="WP_263230917.1">
    <property type="nucleotide sequence ID" value="NZ_CP106793.1"/>
</dbReference>
<dbReference type="EMBL" id="CP106793">
    <property type="protein sequence ID" value="UXY20879.1"/>
    <property type="molecule type" value="Genomic_DNA"/>
</dbReference>